<sequence>MRSYTRKVSSSERSGRAEHRWPAAIALVVALALYGLLPSSFFPPLRFGVVALGLLLLIAVIAVNPLRMHRQTRWSRGLSVGQTLLLLIANQVALIHIIFQLVTPSKDEGPTLLLAALQVWVTNVIVFALLYWEVDRGGAVARSKRERKDLPPADFRFPQDEDHDAVEEVAVRSSRSLNWTASFVDYLYFSLSNSMAFSPTDAMPLSHRAKVLMGLQSFAGFVILALVIARAVSLLG</sequence>
<keyword evidence="1" id="KW-0812">Transmembrane</keyword>
<gene>
    <name evidence="2" type="ORF">SAMN06296378_1756</name>
</gene>
<dbReference type="SUPFAM" id="SSF81324">
    <property type="entry name" value="Voltage-gated potassium channels"/>
    <property type="match status" value="1"/>
</dbReference>
<keyword evidence="1" id="KW-0472">Membrane</keyword>
<keyword evidence="1" id="KW-1133">Transmembrane helix</keyword>
<feature type="transmembrane region" description="Helical" evidence="1">
    <location>
        <begin position="47"/>
        <end position="66"/>
    </location>
</feature>
<feature type="transmembrane region" description="Helical" evidence="1">
    <location>
        <begin position="78"/>
        <end position="99"/>
    </location>
</feature>
<protein>
    <recommendedName>
        <fullName evidence="4">DUF1345 domain-containing protein</fullName>
    </recommendedName>
</protein>
<evidence type="ECO:0000256" key="1">
    <source>
        <dbReference type="SAM" id="Phobius"/>
    </source>
</evidence>
<feature type="transmembrane region" description="Helical" evidence="1">
    <location>
        <begin position="111"/>
        <end position="132"/>
    </location>
</feature>
<evidence type="ECO:0000313" key="2">
    <source>
        <dbReference type="EMBL" id="SOE66576.1"/>
    </source>
</evidence>
<reference evidence="2 3" key="1">
    <citation type="submission" date="2017-09" db="EMBL/GenBank/DDBJ databases">
        <authorList>
            <person name="Ehlers B."/>
            <person name="Leendertz F.H."/>
        </authorList>
    </citation>
    <scope>NUCLEOTIDE SEQUENCE [LARGE SCALE GENOMIC DNA]</scope>
    <source>
        <strain evidence="2 3">CGMCC 1.05381</strain>
    </source>
</reference>
<dbReference type="Proteomes" id="UP000219440">
    <property type="component" value="Unassembled WGS sequence"/>
</dbReference>
<dbReference type="EMBL" id="OCST01000003">
    <property type="protein sequence ID" value="SOE66576.1"/>
    <property type="molecule type" value="Genomic_DNA"/>
</dbReference>
<dbReference type="AlphaFoldDB" id="A0A2C8ZNL7"/>
<organism evidence="2 3">
    <name type="scientific">Salinibacterium xinjiangense</name>
    <dbReference type="NCBI Taxonomy" id="386302"/>
    <lineage>
        <taxon>Bacteria</taxon>
        <taxon>Bacillati</taxon>
        <taxon>Actinomycetota</taxon>
        <taxon>Actinomycetes</taxon>
        <taxon>Micrococcales</taxon>
        <taxon>Microbacteriaceae</taxon>
        <taxon>Salinibacterium</taxon>
    </lineage>
</organism>
<proteinExistence type="predicted"/>
<feature type="transmembrane region" description="Helical" evidence="1">
    <location>
        <begin position="21"/>
        <end position="41"/>
    </location>
</feature>
<dbReference type="OrthoDB" id="5402524at2"/>
<keyword evidence="3" id="KW-1185">Reference proteome</keyword>
<feature type="transmembrane region" description="Helical" evidence="1">
    <location>
        <begin position="211"/>
        <end position="232"/>
    </location>
</feature>
<name>A0A2C8ZNL7_9MICO</name>
<accession>A0A2C8ZNL7</accession>
<evidence type="ECO:0000313" key="3">
    <source>
        <dbReference type="Proteomes" id="UP000219440"/>
    </source>
</evidence>
<evidence type="ECO:0008006" key="4">
    <source>
        <dbReference type="Google" id="ProtNLM"/>
    </source>
</evidence>